<proteinExistence type="predicted"/>
<evidence type="ECO:0000313" key="4">
    <source>
        <dbReference type="Proteomes" id="UP000006039"/>
    </source>
</evidence>
<dbReference type="InterPro" id="IPR036249">
    <property type="entry name" value="Thioredoxin-like_sf"/>
</dbReference>
<accession>J3NHD8</accession>
<dbReference type="GeneID" id="20341133"/>
<reference evidence="3" key="5">
    <citation type="submission" date="2018-04" db="UniProtKB">
        <authorList>
            <consortium name="EnsemblFungi"/>
        </authorList>
    </citation>
    <scope>IDENTIFICATION</scope>
    <source>
        <strain evidence="3">R3-111a-1</strain>
    </source>
</reference>
<dbReference type="EnsemblFungi" id="EJT80681">
    <property type="protein sequence ID" value="EJT80681"/>
    <property type="gene ID" value="GGTG_00675"/>
</dbReference>
<dbReference type="STRING" id="644352.J3NHD8"/>
<reference evidence="2" key="3">
    <citation type="submission" date="2010-09" db="EMBL/GenBank/DDBJ databases">
        <title>Annotation of Gaeumannomyces graminis var. tritici R3-111a-1.</title>
        <authorList>
            <consortium name="The Broad Institute Genome Sequencing Platform"/>
            <person name="Ma L.-J."/>
            <person name="Dead R."/>
            <person name="Young S.K."/>
            <person name="Zeng Q."/>
            <person name="Gargeya S."/>
            <person name="Fitzgerald M."/>
            <person name="Haas B."/>
            <person name="Abouelleil A."/>
            <person name="Alvarado L."/>
            <person name="Arachchi H.M."/>
            <person name="Berlin A."/>
            <person name="Brown A."/>
            <person name="Chapman S.B."/>
            <person name="Chen Z."/>
            <person name="Dunbar C."/>
            <person name="Freedman E."/>
            <person name="Gearin G."/>
            <person name="Gellesch M."/>
            <person name="Goldberg J."/>
            <person name="Griggs A."/>
            <person name="Gujja S."/>
            <person name="Heiman D."/>
            <person name="Howarth C."/>
            <person name="Larson L."/>
            <person name="Lui A."/>
            <person name="MacDonald P.J.P."/>
            <person name="Mehta T."/>
            <person name="Montmayeur A."/>
            <person name="Murphy C."/>
            <person name="Neiman D."/>
            <person name="Pearson M."/>
            <person name="Priest M."/>
            <person name="Roberts A."/>
            <person name="Saif S."/>
            <person name="Shea T."/>
            <person name="Shenoy N."/>
            <person name="Sisk P."/>
            <person name="Stolte C."/>
            <person name="Sykes S."/>
            <person name="Yandava C."/>
            <person name="Wortman J."/>
            <person name="Nusbaum C."/>
            <person name="Birren B."/>
        </authorList>
    </citation>
    <scope>NUCLEOTIDE SEQUENCE</scope>
    <source>
        <strain evidence="2">R3-111a-1</strain>
    </source>
</reference>
<dbReference type="RefSeq" id="XP_009216690.1">
    <property type="nucleotide sequence ID" value="XM_009218426.1"/>
</dbReference>
<gene>
    <name evidence="3" type="primary">20341133</name>
    <name evidence="2" type="ORF">GGTG_00675</name>
</gene>
<dbReference type="InterPro" id="IPR001853">
    <property type="entry name" value="DSBA-like_thioredoxin_dom"/>
</dbReference>
<dbReference type="GO" id="GO:0016491">
    <property type="term" value="F:oxidoreductase activity"/>
    <property type="evidence" value="ECO:0007669"/>
    <property type="project" value="InterPro"/>
</dbReference>
<dbReference type="VEuPathDB" id="FungiDB:GGTG_00675"/>
<reference evidence="2" key="2">
    <citation type="submission" date="2010-07" db="EMBL/GenBank/DDBJ databases">
        <authorList>
            <consortium name="The Broad Institute Genome Sequencing Platform"/>
            <consortium name="Broad Institute Genome Sequencing Center for Infectious Disease"/>
            <person name="Ma L.-J."/>
            <person name="Dead R."/>
            <person name="Young S."/>
            <person name="Zeng Q."/>
            <person name="Koehrsen M."/>
            <person name="Alvarado L."/>
            <person name="Berlin A."/>
            <person name="Chapman S.B."/>
            <person name="Chen Z."/>
            <person name="Freedman E."/>
            <person name="Gellesch M."/>
            <person name="Goldberg J."/>
            <person name="Griggs A."/>
            <person name="Gujja S."/>
            <person name="Heilman E.R."/>
            <person name="Heiman D."/>
            <person name="Hepburn T."/>
            <person name="Howarth C."/>
            <person name="Jen D."/>
            <person name="Larson L."/>
            <person name="Mehta T."/>
            <person name="Neiman D."/>
            <person name="Pearson M."/>
            <person name="Roberts A."/>
            <person name="Saif S."/>
            <person name="Shea T."/>
            <person name="Shenoy N."/>
            <person name="Sisk P."/>
            <person name="Stolte C."/>
            <person name="Sykes S."/>
            <person name="Walk T."/>
            <person name="White J."/>
            <person name="Yandava C."/>
            <person name="Haas B."/>
            <person name="Nusbaum C."/>
            <person name="Birren B."/>
        </authorList>
    </citation>
    <scope>NUCLEOTIDE SEQUENCE</scope>
    <source>
        <strain evidence="2">R3-111a-1</strain>
    </source>
</reference>
<dbReference type="OrthoDB" id="1930760at2759"/>
<reference evidence="4" key="1">
    <citation type="submission" date="2010-07" db="EMBL/GenBank/DDBJ databases">
        <title>The genome sequence of Gaeumannomyces graminis var. tritici strain R3-111a-1.</title>
        <authorList>
            <consortium name="The Broad Institute Genome Sequencing Platform"/>
            <person name="Ma L.-J."/>
            <person name="Dead R."/>
            <person name="Young S."/>
            <person name="Zeng Q."/>
            <person name="Koehrsen M."/>
            <person name="Alvarado L."/>
            <person name="Berlin A."/>
            <person name="Chapman S.B."/>
            <person name="Chen Z."/>
            <person name="Freedman E."/>
            <person name="Gellesch M."/>
            <person name="Goldberg J."/>
            <person name="Griggs A."/>
            <person name="Gujja S."/>
            <person name="Heilman E.R."/>
            <person name="Heiman D."/>
            <person name="Hepburn T."/>
            <person name="Howarth C."/>
            <person name="Jen D."/>
            <person name="Larson L."/>
            <person name="Mehta T."/>
            <person name="Neiman D."/>
            <person name="Pearson M."/>
            <person name="Roberts A."/>
            <person name="Saif S."/>
            <person name="Shea T."/>
            <person name="Shenoy N."/>
            <person name="Sisk P."/>
            <person name="Stolte C."/>
            <person name="Sykes S."/>
            <person name="Walk T."/>
            <person name="White J."/>
            <person name="Yandava C."/>
            <person name="Haas B."/>
            <person name="Nusbaum C."/>
            <person name="Birren B."/>
        </authorList>
    </citation>
    <scope>NUCLEOTIDE SEQUENCE [LARGE SCALE GENOMIC DNA]</scope>
    <source>
        <strain evidence="4">R3-111a-1</strain>
    </source>
</reference>
<feature type="domain" description="DSBA-like thioredoxin" evidence="1">
    <location>
        <begin position="7"/>
        <end position="231"/>
    </location>
</feature>
<evidence type="ECO:0000313" key="2">
    <source>
        <dbReference type="EMBL" id="EJT80681.1"/>
    </source>
</evidence>
<dbReference type="Gene3D" id="3.40.30.10">
    <property type="entry name" value="Glutaredoxin"/>
    <property type="match status" value="1"/>
</dbReference>
<dbReference type="AlphaFoldDB" id="J3NHD8"/>
<sequence>MAYESQISFTLDTICPWTYIAKKRLDRALAEHARSASAAKVRFTVRFLPYQLHPDLPPHNQDRWAWLRDSEFAGSEELITAAQARLTAAAGRHNDDDDDGLALGLAGAVANTLEAHRVLHCVQEERGPAAAGLLVDALFRRYFADGAGPADQGVLVAACVEAGMSETEAKALVVEEDRGGGGRGLAEVRRAVAEQRINGVDSVPTVLLEGRKRDITLVGAREVGEYSKAIQTIVKESS</sequence>
<dbReference type="PANTHER" id="PTHR13887">
    <property type="entry name" value="GLUTATHIONE S-TRANSFERASE KAPPA"/>
    <property type="match status" value="1"/>
</dbReference>
<dbReference type="Proteomes" id="UP000006039">
    <property type="component" value="Unassembled WGS sequence"/>
</dbReference>
<dbReference type="PANTHER" id="PTHR13887:SF52">
    <property type="entry name" value="DSBA-LIKE THIOREDOXIN DOMAIN-CONTAINING PROTEIN"/>
    <property type="match status" value="1"/>
</dbReference>
<protein>
    <recommendedName>
        <fullName evidence="1">DSBA-like thioredoxin domain-containing protein</fullName>
    </recommendedName>
</protein>
<dbReference type="EMBL" id="GL385395">
    <property type="protein sequence ID" value="EJT80681.1"/>
    <property type="molecule type" value="Genomic_DNA"/>
</dbReference>
<name>J3NHD8_GAET3</name>
<reference evidence="3" key="4">
    <citation type="journal article" date="2015" name="G3 (Bethesda)">
        <title>Genome sequences of three phytopathogenic species of the Magnaporthaceae family of fungi.</title>
        <authorList>
            <person name="Okagaki L.H."/>
            <person name="Nunes C.C."/>
            <person name="Sailsbery J."/>
            <person name="Clay B."/>
            <person name="Brown D."/>
            <person name="John T."/>
            <person name="Oh Y."/>
            <person name="Young N."/>
            <person name="Fitzgerald M."/>
            <person name="Haas B.J."/>
            <person name="Zeng Q."/>
            <person name="Young S."/>
            <person name="Adiconis X."/>
            <person name="Fan L."/>
            <person name="Levin J.Z."/>
            <person name="Mitchell T.K."/>
            <person name="Okubara P.A."/>
            <person name="Farman M.L."/>
            <person name="Kohn L.M."/>
            <person name="Birren B."/>
            <person name="Ma L.-J."/>
            <person name="Dean R.A."/>
        </authorList>
    </citation>
    <scope>NUCLEOTIDE SEQUENCE</scope>
    <source>
        <strain evidence="3">R3-111a-1</strain>
    </source>
</reference>
<evidence type="ECO:0000313" key="3">
    <source>
        <dbReference type="EnsemblFungi" id="EJT80681"/>
    </source>
</evidence>
<dbReference type="Pfam" id="PF01323">
    <property type="entry name" value="DSBA"/>
    <property type="match status" value="1"/>
</dbReference>
<dbReference type="HOGENOM" id="CLU_069253_0_0_1"/>
<organism evidence="2">
    <name type="scientific">Gaeumannomyces tritici (strain R3-111a-1)</name>
    <name type="common">Wheat and barley take-all root rot fungus</name>
    <name type="synonym">Gaeumannomyces graminis var. tritici</name>
    <dbReference type="NCBI Taxonomy" id="644352"/>
    <lineage>
        <taxon>Eukaryota</taxon>
        <taxon>Fungi</taxon>
        <taxon>Dikarya</taxon>
        <taxon>Ascomycota</taxon>
        <taxon>Pezizomycotina</taxon>
        <taxon>Sordariomycetes</taxon>
        <taxon>Sordariomycetidae</taxon>
        <taxon>Magnaporthales</taxon>
        <taxon>Magnaporthaceae</taxon>
        <taxon>Gaeumannomyces</taxon>
    </lineage>
</organism>
<evidence type="ECO:0000259" key="1">
    <source>
        <dbReference type="Pfam" id="PF01323"/>
    </source>
</evidence>
<dbReference type="SUPFAM" id="SSF52833">
    <property type="entry name" value="Thioredoxin-like"/>
    <property type="match status" value="1"/>
</dbReference>
<keyword evidence="4" id="KW-1185">Reference proteome</keyword>
<dbReference type="eggNOG" id="ENOG502SHVE">
    <property type="taxonomic scope" value="Eukaryota"/>
</dbReference>